<evidence type="ECO:0000313" key="2">
    <source>
        <dbReference type="EMBL" id="EEB19266.1"/>
    </source>
</evidence>
<gene>
    <name evidence="3" type="primary">8234785</name>
    <name evidence="2" type="ORF">Phum_PHUM564520</name>
</gene>
<dbReference type="VEuPathDB" id="VectorBase:PHUM564520"/>
<accession>E0W0W0</accession>
<proteinExistence type="predicted"/>
<dbReference type="AlphaFoldDB" id="E0W0W0"/>
<organism>
    <name type="scientific">Pediculus humanus subsp. corporis</name>
    <name type="common">Body louse</name>
    <dbReference type="NCBI Taxonomy" id="121224"/>
    <lineage>
        <taxon>Eukaryota</taxon>
        <taxon>Metazoa</taxon>
        <taxon>Ecdysozoa</taxon>
        <taxon>Arthropoda</taxon>
        <taxon>Hexapoda</taxon>
        <taxon>Insecta</taxon>
        <taxon>Pterygota</taxon>
        <taxon>Neoptera</taxon>
        <taxon>Paraneoptera</taxon>
        <taxon>Psocodea</taxon>
        <taxon>Troctomorpha</taxon>
        <taxon>Phthiraptera</taxon>
        <taxon>Anoplura</taxon>
        <taxon>Pediculidae</taxon>
        <taxon>Pediculus</taxon>
    </lineage>
</organism>
<dbReference type="HOGENOM" id="CLU_1512405_0_0_1"/>
<keyword evidence="1" id="KW-0732">Signal</keyword>
<dbReference type="EnsemblMetazoa" id="PHUM564520-RA">
    <property type="protein sequence ID" value="PHUM564520-PA"/>
    <property type="gene ID" value="PHUM564520"/>
</dbReference>
<feature type="signal peptide" evidence="1">
    <location>
        <begin position="1"/>
        <end position="23"/>
    </location>
</feature>
<dbReference type="RefSeq" id="XP_002432004.1">
    <property type="nucleotide sequence ID" value="XM_002431959.1"/>
</dbReference>
<reference evidence="2" key="1">
    <citation type="submission" date="2007-04" db="EMBL/GenBank/DDBJ databases">
        <title>Annotation of Pediculus humanus corporis strain USDA.</title>
        <authorList>
            <person name="Kirkness E."/>
            <person name="Hannick L."/>
            <person name="Hass B."/>
            <person name="Bruggner R."/>
            <person name="Lawson D."/>
            <person name="Bidwell S."/>
            <person name="Joardar V."/>
            <person name="Caler E."/>
            <person name="Walenz B."/>
            <person name="Inman J."/>
            <person name="Schobel S."/>
            <person name="Galinsky K."/>
            <person name="Amedeo P."/>
            <person name="Strausberg R."/>
        </authorList>
    </citation>
    <scope>NUCLEOTIDE SEQUENCE</scope>
    <source>
        <strain evidence="2">USDA</strain>
    </source>
</reference>
<dbReference type="EMBL" id="AAZO01006860">
    <property type="status" value="NOT_ANNOTATED_CDS"/>
    <property type="molecule type" value="Genomic_DNA"/>
</dbReference>
<protein>
    <submittedName>
        <fullName evidence="2 3">Uncharacterized protein</fullName>
    </submittedName>
</protein>
<reference evidence="3" key="3">
    <citation type="submission" date="2020-05" db="UniProtKB">
        <authorList>
            <consortium name="EnsemblMetazoa"/>
        </authorList>
    </citation>
    <scope>IDENTIFICATION</scope>
    <source>
        <strain evidence="3">USDA</strain>
    </source>
</reference>
<sequence length="178" mass="19834">MKALRYLLCWVFMSFIFLGVAFGETPNESKELVEEDTKDLEVAESASPFLYNWFGNNKGYQPNRNPNQIRPNGFYPGHGGYYPAPSHWNNNNNFGSIHGGYGLYPNVMEVITDIMGTTGIMGTTVTMATTVIMDIMDTGATVLLEVDTNIWAIMESVMAEMDLGEEEDMALLDGKVNH</sequence>
<evidence type="ECO:0000313" key="3">
    <source>
        <dbReference type="EnsemblMetazoa" id="PHUM564520-PA"/>
    </source>
</evidence>
<keyword evidence="4" id="KW-1185">Reference proteome</keyword>
<dbReference type="EMBL" id="DS235862">
    <property type="protein sequence ID" value="EEB19266.1"/>
    <property type="molecule type" value="Genomic_DNA"/>
</dbReference>
<dbReference type="GeneID" id="8234785"/>
<name>E0W0W0_PEDHC</name>
<reference evidence="2" key="2">
    <citation type="submission" date="2007-04" db="EMBL/GenBank/DDBJ databases">
        <title>The genome of the human body louse.</title>
        <authorList>
            <consortium name="The Human Body Louse Genome Consortium"/>
            <person name="Kirkness E."/>
            <person name="Walenz B."/>
            <person name="Hass B."/>
            <person name="Bruggner R."/>
            <person name="Strausberg R."/>
        </authorList>
    </citation>
    <scope>NUCLEOTIDE SEQUENCE</scope>
    <source>
        <strain evidence="2">USDA</strain>
    </source>
</reference>
<feature type="chain" id="PRO_5014570271" evidence="1">
    <location>
        <begin position="24"/>
        <end position="178"/>
    </location>
</feature>
<dbReference type="InParanoid" id="E0W0W0"/>
<evidence type="ECO:0000256" key="1">
    <source>
        <dbReference type="SAM" id="SignalP"/>
    </source>
</evidence>
<dbReference type="Proteomes" id="UP000009046">
    <property type="component" value="Unassembled WGS sequence"/>
</dbReference>
<dbReference type="CTD" id="8234785"/>
<dbReference type="KEGG" id="phu:Phum_PHUM564520"/>
<evidence type="ECO:0000313" key="4">
    <source>
        <dbReference type="Proteomes" id="UP000009046"/>
    </source>
</evidence>